<protein>
    <submittedName>
        <fullName evidence="1">Uncharacterized protein</fullName>
    </submittedName>
</protein>
<comment type="caution">
    <text evidence="1">The sequence shown here is derived from an EMBL/GenBank/DDBJ whole genome shotgun (WGS) entry which is preliminary data.</text>
</comment>
<dbReference type="Pfam" id="PF15869">
    <property type="entry name" value="TolB_like"/>
    <property type="match status" value="1"/>
</dbReference>
<dbReference type="InterPro" id="IPR011044">
    <property type="entry name" value="Quino_amine_DH_bsu"/>
</dbReference>
<dbReference type="Proteomes" id="UP000283850">
    <property type="component" value="Unassembled WGS sequence"/>
</dbReference>
<evidence type="ECO:0000313" key="1">
    <source>
        <dbReference type="EMBL" id="RGV51251.1"/>
    </source>
</evidence>
<dbReference type="RefSeq" id="WP_118420722.1">
    <property type="nucleotide sequence ID" value="NZ_QRZF01000012.1"/>
</dbReference>
<sequence length="368" mass="42790">MERIREILCLVIILTTCVSCHKNDDSTYFNGEIRTIEDGIKNVKKVTLKVVPLDGANFGWLSTYDSLMFFLNPKLTDRFYNIFNIDTGKEIGTFGNKGGGPEEVSTFAPIFQFFKEGGELKTLLFAPNEEKLFVWNITQSIRQSTTIMDRIIPYTWRAENDGAPYLLMFLLNENTLIAELQSFPLSDEEATLPIYQKRTFDTNKLLESYSSYKKSVKNSEASILPESFFYSNDAFKPDRTKVVQAMVNLPQLNILDVETGQTVGYRMKGGPDFTIFEGTGEIKKYYTRVQADDNYIYTLYWGKERWKHFEVPYMNIIHVYDWYGNLVQKIETDRGIDQMWIDPTRNRLYVTSPKVDDIFYLDLDSIWD</sequence>
<proteinExistence type="predicted"/>
<dbReference type="SUPFAM" id="SSF50969">
    <property type="entry name" value="YVTN repeat-like/Quinoprotein amine dehydrogenase"/>
    <property type="match status" value="1"/>
</dbReference>
<reference evidence="1 2" key="1">
    <citation type="submission" date="2018-08" db="EMBL/GenBank/DDBJ databases">
        <title>A genome reference for cultivated species of the human gut microbiota.</title>
        <authorList>
            <person name="Zou Y."/>
            <person name="Xue W."/>
            <person name="Luo G."/>
        </authorList>
    </citation>
    <scope>NUCLEOTIDE SEQUENCE [LARGE SCALE GENOMIC DNA]</scope>
    <source>
        <strain evidence="1 2">AF14-32</strain>
    </source>
</reference>
<dbReference type="EMBL" id="QRZF01000012">
    <property type="protein sequence ID" value="RGV51251.1"/>
    <property type="molecule type" value="Genomic_DNA"/>
</dbReference>
<dbReference type="AlphaFoldDB" id="A0A412Y1P1"/>
<accession>A0A412Y1P1</accession>
<evidence type="ECO:0000313" key="2">
    <source>
        <dbReference type="Proteomes" id="UP000283850"/>
    </source>
</evidence>
<name>A0A412Y1P1_9BACE</name>
<organism evidence="1 2">
    <name type="scientific">Bacteroides intestinalis</name>
    <dbReference type="NCBI Taxonomy" id="329854"/>
    <lineage>
        <taxon>Bacteria</taxon>
        <taxon>Pseudomonadati</taxon>
        <taxon>Bacteroidota</taxon>
        <taxon>Bacteroidia</taxon>
        <taxon>Bacteroidales</taxon>
        <taxon>Bacteroidaceae</taxon>
        <taxon>Bacteroides</taxon>
    </lineage>
</organism>
<gene>
    <name evidence="1" type="ORF">DWW10_16445</name>
</gene>